<feature type="region of interest" description="Disordered" evidence="3">
    <location>
        <begin position="914"/>
        <end position="939"/>
    </location>
</feature>
<dbReference type="OrthoDB" id="6109at2759"/>
<organism evidence="6 7">
    <name type="scientific">Jaminaea rosea</name>
    <dbReference type="NCBI Taxonomy" id="1569628"/>
    <lineage>
        <taxon>Eukaryota</taxon>
        <taxon>Fungi</taxon>
        <taxon>Dikarya</taxon>
        <taxon>Basidiomycota</taxon>
        <taxon>Ustilaginomycotina</taxon>
        <taxon>Exobasidiomycetes</taxon>
        <taxon>Microstromatales</taxon>
        <taxon>Microstromatales incertae sedis</taxon>
        <taxon>Jaminaea</taxon>
    </lineage>
</organism>
<dbReference type="GeneID" id="37031255"/>
<protein>
    <submittedName>
        <fullName evidence="6">Uncharacterized protein</fullName>
    </submittedName>
</protein>
<feature type="compositionally biased region" description="Low complexity" evidence="3">
    <location>
        <begin position="1329"/>
        <end position="1341"/>
    </location>
</feature>
<dbReference type="Gene3D" id="2.130.10.10">
    <property type="entry name" value="YVTN repeat-like/Quinoprotein amine dehydrogenase"/>
    <property type="match status" value="2"/>
</dbReference>
<comment type="subcellular location">
    <subcellularLocation>
        <location evidence="1">Nucleus</location>
    </subcellularLocation>
</comment>
<reference evidence="6 7" key="1">
    <citation type="journal article" date="2018" name="Mol. Biol. Evol.">
        <title>Broad Genomic Sampling Reveals a Smut Pathogenic Ancestry of the Fungal Clade Ustilaginomycotina.</title>
        <authorList>
            <person name="Kijpornyongpan T."/>
            <person name="Mondo S.J."/>
            <person name="Barry K."/>
            <person name="Sandor L."/>
            <person name="Lee J."/>
            <person name="Lipzen A."/>
            <person name="Pangilinan J."/>
            <person name="LaButti K."/>
            <person name="Hainaut M."/>
            <person name="Henrissat B."/>
            <person name="Grigoriev I.V."/>
            <person name="Spatafora J.W."/>
            <person name="Aime M.C."/>
        </authorList>
    </citation>
    <scope>NUCLEOTIDE SEQUENCE [LARGE SCALE GENOMIC DNA]</scope>
    <source>
        <strain evidence="6 7">MCA 5214</strain>
    </source>
</reference>
<dbReference type="InterPro" id="IPR004871">
    <property type="entry name" value="RSE1/DDB1/CPSF1_C"/>
</dbReference>
<dbReference type="Pfam" id="PF10433">
    <property type="entry name" value="Beta-prop_RSE1_1st"/>
    <property type="match status" value="1"/>
</dbReference>
<dbReference type="RefSeq" id="XP_025359425.1">
    <property type="nucleotide sequence ID" value="XM_025509432.1"/>
</dbReference>
<accession>A0A316ULL1</accession>
<evidence type="ECO:0000259" key="5">
    <source>
        <dbReference type="Pfam" id="PF10433"/>
    </source>
</evidence>
<keyword evidence="2" id="KW-0539">Nucleus</keyword>
<feature type="region of interest" description="Disordered" evidence="3">
    <location>
        <begin position="164"/>
        <end position="195"/>
    </location>
</feature>
<proteinExistence type="predicted"/>
<dbReference type="InterPro" id="IPR015943">
    <property type="entry name" value="WD40/YVTN_repeat-like_dom_sf"/>
</dbReference>
<dbReference type="Proteomes" id="UP000245884">
    <property type="component" value="Unassembled WGS sequence"/>
</dbReference>
<dbReference type="Pfam" id="PF03178">
    <property type="entry name" value="CPSF_A"/>
    <property type="match status" value="1"/>
</dbReference>
<feature type="region of interest" description="Disordered" evidence="3">
    <location>
        <begin position="449"/>
        <end position="472"/>
    </location>
</feature>
<dbReference type="STRING" id="1569628.A0A316ULL1"/>
<evidence type="ECO:0000256" key="2">
    <source>
        <dbReference type="ARBA" id="ARBA00023242"/>
    </source>
</evidence>
<name>A0A316ULL1_9BASI</name>
<feature type="domain" description="RSE1/DDB1/CPSF1 C-terminal" evidence="4">
    <location>
        <begin position="1113"/>
        <end position="1482"/>
    </location>
</feature>
<dbReference type="EMBL" id="KZ819679">
    <property type="protein sequence ID" value="PWN24813.1"/>
    <property type="molecule type" value="Genomic_DNA"/>
</dbReference>
<evidence type="ECO:0000256" key="1">
    <source>
        <dbReference type="ARBA" id="ARBA00004123"/>
    </source>
</evidence>
<gene>
    <name evidence="6" type="ORF">BDZ90DRAFT_282134</name>
</gene>
<feature type="domain" description="RSE1/DDB1/CPSF1 first beta-propeller" evidence="5">
    <location>
        <begin position="18"/>
        <end position="316"/>
    </location>
</feature>
<keyword evidence="7" id="KW-1185">Reference proteome</keyword>
<dbReference type="InterPro" id="IPR050358">
    <property type="entry name" value="RSE1/DDB1/CFT1"/>
</dbReference>
<evidence type="ECO:0000256" key="3">
    <source>
        <dbReference type="SAM" id="MobiDB-lite"/>
    </source>
</evidence>
<feature type="region of interest" description="Disordered" evidence="3">
    <location>
        <begin position="745"/>
        <end position="776"/>
    </location>
</feature>
<dbReference type="GO" id="GO:0005634">
    <property type="term" value="C:nucleus"/>
    <property type="evidence" value="ECO:0007669"/>
    <property type="project" value="UniProtKB-SubCell"/>
</dbReference>
<evidence type="ECO:0000313" key="6">
    <source>
        <dbReference type="EMBL" id="PWN24813.1"/>
    </source>
</evidence>
<evidence type="ECO:0000259" key="4">
    <source>
        <dbReference type="Pfam" id="PF03178"/>
    </source>
</evidence>
<sequence>MSLPTASYSQALLPTSPSHAVSCNLSPTGGHLVTARDDTLQVWQVTPKGKLHHLLTQTFFGTITGLLAMQTLESESDGCHRLIVSFKYAKLALLEWNDEAQELETVSIHTYERTPQVAQGLPNHFRPILSQDPEGRCATLLLPQDSLAVLPLISSSDLALLDDEDDLYNDGPNGNGYGANASGPSYRNSNSSEERRRLPYTPSFVLPLSEVDPSIRNVRDVALLPNFQKPTIAVLCEPQEQAWTGSLGVKSDTMHVFIFTLDLSSTTHPVLSQVADLPYDAMYLVASPPSLGGVFVVTPSSLFHVDQSGRLVGLRVNGWAEMTTMNSEVRRFPLHSEREGGQQLDLCDSHIAWSEGMELTLLDSEARGGKTKPSAGSGFLVLKDGQVFGIRCALDGRTLSGLSLHPVNQVPPLAPPSAVLSLSHCEGLFVASMLGESSLVGIGARRATVGQKEEDETDSKAKQQQQSAMDLDEEDDALYGDSAVPSTSTAAATAAATSSSSTHLDYTLSLLDTLPGLGPLSDLTLSVLPSSDGSGDDIVKLVATHGVAPHGGLVHIEDVLQPRKRRAVVLHSRQRQHEGMTIPALDNVRRVAPGRYLGVNPLVGTPTLYAIEGEGRAEVLMEFWNEKVKAVGWLGLSDAGRERYLVVSESSIVVRSIAMDGEDDQAQDREDAARQTDLAGTARQVVLGLDESNDGIVSTIAARLEDGRAQILVVDAAGKAHQIALLDSQAYTRIALFTDETSTFSRSAAATSGPSSSDLTSRRQAMDEDEVDYGDEDLPNVATSAPVALPEPTHHLALISSSGGLELFTLSSKEGAQRQWRSNSIMDLPAQLEPLSGSEEDEPVITCSETVDVQEDVDDLWVGVVGDIEEEEGGALSSLCVALAERSGLLNVWVARKTSSGSFVFNKKLARQLSGLDDSEDSEGGAASTMLPPDGEIASRIPHRIIETTTPGTAGGRRLFVTGPSKTGWLVKPRKGKLQFFASAHRRVRGLAPFDDVADEDEEYDPDPERVASPTRPTYIISDTHGLSLCRFPPSDLRYDLDLPYTLHSTGRQYTHVRPFPTLRALVTASVNRTQFVQFDTEDMSIVRPLEYDPTPAYSTRGALELFRGDMGAPVDGYEFEQNETITALELVTLHSSSTATGLKDFIAVGTSVFNGEDRPTRGGMYIFDVVETVSDPSDPVVGSNARLKMLVKDDAKGPVTACGDISGYFVVSIGQRLFVRALEKEEVLINVAFLDVGFLSTSLRRLGSTLLIADVRRAVLFAGFQEDPFRLTVFARQFPGVEAEMAGGGYATAAEYLVSEEGLGFVAADWRGVLRLLEYPAAKAVAEASGEGGAPPATAADGGGGSSSSSRLHVRTEFQTSATEFTGSLSRAPAALVYGGGRDAAETGADGSASSSAIALRNEVVLATSSGSLVIVRPLTHHGQSLSHPSAALAASLSNSMQRLVPHAAALPPRGARLVAGKVSGAARPLNRGMLDGGVLEGEWLMMCSRVKREELAGVVRGTIAGQGNQETEAGEGGVSEERLRRAIAGLFA</sequence>
<evidence type="ECO:0000313" key="7">
    <source>
        <dbReference type="Proteomes" id="UP000245884"/>
    </source>
</evidence>
<dbReference type="InterPro" id="IPR018846">
    <property type="entry name" value="Beta-prop_RSE1/DDB1/CPSF1_1st"/>
</dbReference>
<feature type="region of interest" description="Disordered" evidence="3">
    <location>
        <begin position="1329"/>
        <end position="1353"/>
    </location>
</feature>
<dbReference type="PANTHER" id="PTHR10644">
    <property type="entry name" value="DNA REPAIR/RNA PROCESSING CPSF FAMILY"/>
    <property type="match status" value="1"/>
</dbReference>
<dbReference type="GO" id="GO:0003676">
    <property type="term" value="F:nucleic acid binding"/>
    <property type="evidence" value="ECO:0007669"/>
    <property type="project" value="InterPro"/>
</dbReference>
<feature type="compositionally biased region" description="Acidic residues" evidence="3">
    <location>
        <begin position="767"/>
        <end position="776"/>
    </location>
</feature>